<dbReference type="InterPro" id="IPR054246">
    <property type="entry name" value="DUF6973"/>
</dbReference>
<evidence type="ECO:0000259" key="2">
    <source>
        <dbReference type="Pfam" id="PF22322"/>
    </source>
</evidence>
<keyword evidence="1" id="KW-1133">Transmembrane helix</keyword>
<protein>
    <recommendedName>
        <fullName evidence="2">DUF6973 domain-containing protein</fullName>
    </recommendedName>
</protein>
<reference evidence="3 4" key="1">
    <citation type="submission" date="2015-06" db="EMBL/GenBank/DDBJ databases">
        <title>R. anatipestifer strain HXb2 is the most virulent strain so far, and the genome sequence would help us uncover the pathogenesis.</title>
        <authorList>
            <person name="Hu Q."/>
            <person name="Qi J."/>
            <person name="Bo H."/>
            <person name="Liu G."/>
            <person name="Tao M."/>
            <person name="Ding Y."/>
            <person name="Xue Y."/>
        </authorList>
    </citation>
    <scope>NUCLEOTIDE SEQUENCE [LARGE SCALE GENOMIC DNA]</scope>
    <source>
        <strain evidence="3 4">HXb2</strain>
    </source>
</reference>
<dbReference type="Pfam" id="PF22322">
    <property type="entry name" value="DUF6973"/>
    <property type="match status" value="1"/>
</dbReference>
<name>A0A1S7DRL3_RIEAN</name>
<evidence type="ECO:0000313" key="4">
    <source>
        <dbReference type="Proteomes" id="UP000189883"/>
    </source>
</evidence>
<keyword evidence="1" id="KW-0472">Membrane</keyword>
<dbReference type="Proteomes" id="UP000189883">
    <property type="component" value="Chromosome"/>
</dbReference>
<evidence type="ECO:0000256" key="1">
    <source>
        <dbReference type="SAM" id="Phobius"/>
    </source>
</evidence>
<keyword evidence="1" id="KW-0812">Transmembrane</keyword>
<accession>A0A1S7DRL3</accession>
<feature type="transmembrane region" description="Helical" evidence="1">
    <location>
        <begin position="38"/>
        <end position="60"/>
    </location>
</feature>
<sequence>MINLVNFSKINGVFIFKDFMKTTLVFFNTFKQLSLQKMLQVLGLFIRQPVFFVLAVYASFKAYRIAQKKYPTTAGTNGKGNAFRHAFWNCLVLMYCCKVSSPQKALAFCETFTNLHEELFPNEPLEKAMDLHNNKVGRDYFMSLLKGIHRQFFETSFFVEELKAKANNARPINDKCIDESLKNCLVYIG</sequence>
<proteinExistence type="predicted"/>
<organism evidence="3 4">
    <name type="scientific">Riemerella anatipestifer</name>
    <name type="common">Moraxella anatipestifer</name>
    <dbReference type="NCBI Taxonomy" id="34085"/>
    <lineage>
        <taxon>Bacteria</taxon>
        <taxon>Pseudomonadati</taxon>
        <taxon>Bacteroidota</taxon>
        <taxon>Flavobacteriia</taxon>
        <taxon>Flavobacteriales</taxon>
        <taxon>Weeksellaceae</taxon>
        <taxon>Riemerella</taxon>
    </lineage>
</organism>
<feature type="domain" description="DUF6973" evidence="2">
    <location>
        <begin position="43"/>
        <end position="169"/>
    </location>
</feature>
<dbReference type="EMBL" id="CP011859">
    <property type="protein sequence ID" value="AQY21769.1"/>
    <property type="molecule type" value="Genomic_DNA"/>
</dbReference>
<evidence type="ECO:0000313" key="3">
    <source>
        <dbReference type="EMBL" id="AQY21769.1"/>
    </source>
</evidence>
<gene>
    <name evidence="3" type="ORF">AB406_0812</name>
</gene>
<dbReference type="AlphaFoldDB" id="A0A1S7DRL3"/>